<proteinExistence type="predicted"/>
<organism evidence="2 3">
    <name type="scientific">Clostridium thermobutyricum DSM 4928</name>
    <dbReference type="NCBI Taxonomy" id="1121339"/>
    <lineage>
        <taxon>Bacteria</taxon>
        <taxon>Bacillati</taxon>
        <taxon>Bacillota</taxon>
        <taxon>Clostridia</taxon>
        <taxon>Eubacteriales</taxon>
        <taxon>Clostridiaceae</taxon>
        <taxon>Clostridium</taxon>
    </lineage>
</organism>
<dbReference type="Proteomes" id="UP000191448">
    <property type="component" value="Unassembled WGS sequence"/>
</dbReference>
<evidence type="ECO:0000313" key="2">
    <source>
        <dbReference type="EMBL" id="OPX48481.1"/>
    </source>
</evidence>
<name>A0A1V4SY23_9CLOT</name>
<dbReference type="RefSeq" id="WP_080022415.1">
    <property type="nucleotide sequence ID" value="NZ_LTAY01000031.1"/>
</dbReference>
<evidence type="ECO:0000313" key="3">
    <source>
        <dbReference type="Proteomes" id="UP000191448"/>
    </source>
</evidence>
<protein>
    <submittedName>
        <fullName evidence="2">Uncharacterized protein</fullName>
    </submittedName>
</protein>
<gene>
    <name evidence="2" type="ORF">CLTHE_11590</name>
</gene>
<reference evidence="2 3" key="1">
    <citation type="submission" date="2016-02" db="EMBL/GenBank/DDBJ databases">
        <title>Genome sequence of Clostridium thermobutyricum DSM 4928.</title>
        <authorList>
            <person name="Poehlein A."/>
            <person name="Daniel R."/>
        </authorList>
    </citation>
    <scope>NUCLEOTIDE SEQUENCE [LARGE SCALE GENOMIC DNA]</scope>
    <source>
        <strain evidence="2 3">DSM 4928</strain>
    </source>
</reference>
<dbReference type="OrthoDB" id="10004305at2"/>
<feature type="coiled-coil region" evidence="1">
    <location>
        <begin position="208"/>
        <end position="252"/>
    </location>
</feature>
<accession>A0A1V4SY23</accession>
<sequence>MSNVLEKTTMSRQQRRQQERLVKWVNTLSKDKQAIINRVVEERAKQRFDNNFGNYIVSVMAALEIKFGDSINMNDIQEVVVMANILDKDKFYMKYEGDDWMKKLDIDTELLRKEMEKKFKNSIISQNSIVKEIRKDERFKNIAIKDIVIIFKEIKDKAKGIKLKEMKETEKEINEKVAYILSDEKPRGKKKVVKLETKEKEIIKMKNSESLKNKFVEFAEEKERIEKRKKEIEEEKKKLEQESINLNVKSDKLGQAIELLESIGM</sequence>
<comment type="caution">
    <text evidence="2">The sequence shown here is derived from an EMBL/GenBank/DDBJ whole genome shotgun (WGS) entry which is preliminary data.</text>
</comment>
<dbReference type="EMBL" id="LTAY01000031">
    <property type="protein sequence ID" value="OPX48481.1"/>
    <property type="molecule type" value="Genomic_DNA"/>
</dbReference>
<evidence type="ECO:0000256" key="1">
    <source>
        <dbReference type="SAM" id="Coils"/>
    </source>
</evidence>
<keyword evidence="1" id="KW-0175">Coiled coil</keyword>
<dbReference type="AlphaFoldDB" id="A0A1V4SY23"/>